<comment type="caution">
    <text evidence="6">The sequence shown here is derived from an EMBL/GenBank/DDBJ whole genome shotgun (WGS) entry which is preliminary data.</text>
</comment>
<dbReference type="EMBL" id="JARVII010000025">
    <property type="protein sequence ID" value="MDG9700155.1"/>
    <property type="molecule type" value="Genomic_DNA"/>
</dbReference>
<comment type="function">
    <text evidence="5">O-methyltransferase that catalyzes the 2 O-methylation steps in the ubiquinone biosynthetic pathway.</text>
</comment>
<keyword evidence="2 5" id="KW-0808">Transferase</keyword>
<dbReference type="FunFam" id="3.40.50.150:FF:000028">
    <property type="entry name" value="Ubiquinone biosynthesis O-methyltransferase"/>
    <property type="match status" value="1"/>
</dbReference>
<comment type="similarity">
    <text evidence="5">Belongs to the methyltransferase superfamily. UbiG/COQ3 family.</text>
</comment>
<sequence length="247" mass="26352">MTAPNAALNAGSNATLNADAAELDKFAALAHHWWDAGGELATLHHINPLRLNWIDAQRPLQGARVLDVGCGGGILADAMARKGAEVLGIDLAEKSLQAARLHALEAETPRVSYRAVAAEALAAQEPASFDVVTCMEMLEHVPDPAAIVAACAALVKPGGQVFFSTLNRNPKSWLMAIAGAEYALRLLPQGTHDYTRFIRPSELAAFCRAAGLSVQRVSGLHYNPLTRRCWLAPDASVNYMLSALRPA</sequence>
<dbReference type="AlphaFoldDB" id="A0AAW6RIS0"/>
<evidence type="ECO:0000313" key="6">
    <source>
        <dbReference type="EMBL" id="MDG9700155.1"/>
    </source>
</evidence>
<evidence type="ECO:0000313" key="7">
    <source>
        <dbReference type="Proteomes" id="UP001237156"/>
    </source>
</evidence>
<gene>
    <name evidence="5 6" type="primary">ubiG</name>
    <name evidence="6" type="ORF">QB898_10625</name>
</gene>
<feature type="binding site" evidence="5">
    <location>
        <position position="90"/>
    </location>
    <ligand>
        <name>S-adenosyl-L-methionine</name>
        <dbReference type="ChEBI" id="CHEBI:59789"/>
    </ligand>
</feature>
<keyword evidence="4 5" id="KW-0949">S-adenosyl-L-methionine</keyword>
<feature type="binding site" evidence="5">
    <location>
        <position position="135"/>
    </location>
    <ligand>
        <name>S-adenosyl-L-methionine</name>
        <dbReference type="ChEBI" id="CHEBI:59789"/>
    </ligand>
</feature>
<dbReference type="SUPFAM" id="SSF53335">
    <property type="entry name" value="S-adenosyl-L-methionine-dependent methyltransferases"/>
    <property type="match status" value="1"/>
</dbReference>
<comment type="pathway">
    <text evidence="5">Cofactor biosynthesis; ubiquinone biosynthesis.</text>
</comment>
<dbReference type="InterPro" id="IPR010233">
    <property type="entry name" value="UbiG_MeTrfase"/>
</dbReference>
<reference evidence="6 7" key="1">
    <citation type="submission" date="2023-04" db="EMBL/GenBank/DDBJ databases">
        <title>Ottowia paracancer sp. nov., isolated from human stomach.</title>
        <authorList>
            <person name="Song Y."/>
        </authorList>
    </citation>
    <scope>NUCLEOTIDE SEQUENCE [LARGE SCALE GENOMIC DNA]</scope>
    <source>
        <strain evidence="6 7">10c7w1</strain>
    </source>
</reference>
<evidence type="ECO:0000256" key="4">
    <source>
        <dbReference type="ARBA" id="ARBA00022691"/>
    </source>
</evidence>
<dbReference type="HAMAP" id="MF_00472">
    <property type="entry name" value="UbiG"/>
    <property type="match status" value="1"/>
</dbReference>
<feature type="binding site" evidence="5">
    <location>
        <position position="50"/>
    </location>
    <ligand>
        <name>S-adenosyl-L-methionine</name>
        <dbReference type="ChEBI" id="CHEBI:59789"/>
    </ligand>
</feature>
<dbReference type="InterPro" id="IPR029063">
    <property type="entry name" value="SAM-dependent_MTases_sf"/>
</dbReference>
<comment type="catalytic activity">
    <reaction evidence="5">
        <text>a 3-demethylubiquinol + S-adenosyl-L-methionine = a ubiquinol + S-adenosyl-L-homocysteine + H(+)</text>
        <dbReference type="Rhea" id="RHEA:44380"/>
        <dbReference type="Rhea" id="RHEA-COMP:9566"/>
        <dbReference type="Rhea" id="RHEA-COMP:10914"/>
        <dbReference type="ChEBI" id="CHEBI:15378"/>
        <dbReference type="ChEBI" id="CHEBI:17976"/>
        <dbReference type="ChEBI" id="CHEBI:57856"/>
        <dbReference type="ChEBI" id="CHEBI:59789"/>
        <dbReference type="ChEBI" id="CHEBI:84422"/>
        <dbReference type="EC" id="2.1.1.64"/>
    </reaction>
</comment>
<dbReference type="PANTHER" id="PTHR43464">
    <property type="entry name" value="METHYLTRANSFERASE"/>
    <property type="match status" value="1"/>
</dbReference>
<keyword evidence="7" id="KW-1185">Reference proteome</keyword>
<evidence type="ECO:0000256" key="5">
    <source>
        <dbReference type="HAMAP-Rule" id="MF_00472"/>
    </source>
</evidence>
<dbReference type="NCBIfam" id="TIGR01983">
    <property type="entry name" value="UbiG"/>
    <property type="match status" value="1"/>
</dbReference>
<organism evidence="6 7">
    <name type="scientific">Ottowia cancrivicina</name>
    <dbReference type="NCBI Taxonomy" id="3040346"/>
    <lineage>
        <taxon>Bacteria</taxon>
        <taxon>Pseudomonadati</taxon>
        <taxon>Pseudomonadota</taxon>
        <taxon>Betaproteobacteria</taxon>
        <taxon>Burkholderiales</taxon>
        <taxon>Comamonadaceae</taxon>
        <taxon>Ottowia</taxon>
    </lineage>
</organism>
<keyword evidence="1 5" id="KW-0489">Methyltransferase</keyword>
<accession>A0AAW6RIS0</accession>
<dbReference type="GO" id="GO:0061542">
    <property type="term" value="F:3-demethylubiquinol 3-O-methyltransferase activity"/>
    <property type="evidence" value="ECO:0007669"/>
    <property type="project" value="UniProtKB-UniRule"/>
</dbReference>
<dbReference type="EC" id="2.1.1.222" evidence="5"/>
<evidence type="ECO:0000256" key="2">
    <source>
        <dbReference type="ARBA" id="ARBA00022679"/>
    </source>
</evidence>
<evidence type="ECO:0000256" key="1">
    <source>
        <dbReference type="ARBA" id="ARBA00022603"/>
    </source>
</evidence>
<feature type="binding site" evidence="5">
    <location>
        <position position="69"/>
    </location>
    <ligand>
        <name>S-adenosyl-L-methionine</name>
        <dbReference type="ChEBI" id="CHEBI:59789"/>
    </ligand>
</feature>
<dbReference type="GO" id="GO:0032259">
    <property type="term" value="P:methylation"/>
    <property type="evidence" value="ECO:0007669"/>
    <property type="project" value="UniProtKB-KW"/>
</dbReference>
<dbReference type="EC" id="2.1.1.64" evidence="5"/>
<dbReference type="RefSeq" id="WP_279524935.1">
    <property type="nucleotide sequence ID" value="NZ_JARVII010000025.1"/>
</dbReference>
<keyword evidence="3 5" id="KW-0831">Ubiquinone biosynthesis</keyword>
<comment type="catalytic activity">
    <reaction evidence="5">
        <text>a 3-(all-trans-polyprenyl)benzene-1,2-diol + S-adenosyl-L-methionine = a 2-methoxy-6-(all-trans-polyprenyl)phenol + S-adenosyl-L-homocysteine + H(+)</text>
        <dbReference type="Rhea" id="RHEA:31411"/>
        <dbReference type="Rhea" id="RHEA-COMP:9550"/>
        <dbReference type="Rhea" id="RHEA-COMP:9551"/>
        <dbReference type="ChEBI" id="CHEBI:15378"/>
        <dbReference type="ChEBI" id="CHEBI:57856"/>
        <dbReference type="ChEBI" id="CHEBI:59789"/>
        <dbReference type="ChEBI" id="CHEBI:62729"/>
        <dbReference type="ChEBI" id="CHEBI:62731"/>
        <dbReference type="EC" id="2.1.1.222"/>
    </reaction>
</comment>
<dbReference type="Gene3D" id="3.40.50.150">
    <property type="entry name" value="Vaccinia Virus protein VP39"/>
    <property type="match status" value="1"/>
</dbReference>
<protein>
    <recommendedName>
        <fullName evidence="5">Ubiquinone biosynthesis O-methyltransferase</fullName>
    </recommendedName>
    <alternativeName>
        <fullName evidence="5">2-polyprenyl-6-hydroxyphenol methylase</fullName>
        <ecNumber evidence="5">2.1.1.222</ecNumber>
    </alternativeName>
    <alternativeName>
        <fullName evidence="5">3-demethylubiquinone 3-O-methyltransferase</fullName>
        <ecNumber evidence="5">2.1.1.64</ecNumber>
    </alternativeName>
</protein>
<name>A0AAW6RIS0_9BURK</name>
<dbReference type="Proteomes" id="UP001237156">
    <property type="component" value="Unassembled WGS sequence"/>
</dbReference>
<proteinExistence type="inferred from homology"/>
<dbReference type="CDD" id="cd02440">
    <property type="entry name" value="AdoMet_MTases"/>
    <property type="match status" value="1"/>
</dbReference>
<dbReference type="GO" id="GO:0102208">
    <property type="term" value="F:2-polyprenyl-6-hydroxyphenol methylase activity"/>
    <property type="evidence" value="ECO:0007669"/>
    <property type="project" value="UniProtKB-EC"/>
</dbReference>
<dbReference type="Pfam" id="PF13489">
    <property type="entry name" value="Methyltransf_23"/>
    <property type="match status" value="1"/>
</dbReference>
<dbReference type="PANTHER" id="PTHR43464:SF19">
    <property type="entry name" value="UBIQUINONE BIOSYNTHESIS O-METHYLTRANSFERASE, MITOCHONDRIAL"/>
    <property type="match status" value="1"/>
</dbReference>
<evidence type="ECO:0000256" key="3">
    <source>
        <dbReference type="ARBA" id="ARBA00022688"/>
    </source>
</evidence>
<dbReference type="GO" id="GO:0010420">
    <property type="term" value="F:polyprenyldihydroxybenzoate methyltransferase activity"/>
    <property type="evidence" value="ECO:0007669"/>
    <property type="project" value="InterPro"/>
</dbReference>